<dbReference type="eggNOG" id="ENOG502TAD5">
    <property type="taxonomic scope" value="Eukaryota"/>
</dbReference>
<dbReference type="AlphaFoldDB" id="I1CB73"/>
<proteinExistence type="predicted"/>
<evidence type="ECO:0000313" key="3">
    <source>
        <dbReference type="Proteomes" id="UP000009138"/>
    </source>
</evidence>
<dbReference type="Pfam" id="PF11595">
    <property type="entry name" value="DUF3245"/>
    <property type="match status" value="1"/>
</dbReference>
<dbReference type="RefSeq" id="XP_067521099.1">
    <property type="nucleotide sequence ID" value="XM_067664998.1"/>
</dbReference>
<protein>
    <submittedName>
        <fullName evidence="2">Uncharacterized protein</fullName>
    </submittedName>
</protein>
<dbReference type="GeneID" id="93617379"/>
<dbReference type="InParanoid" id="I1CB73"/>
<sequence>MTEKTKVNVEENEKIKTQIDASIGMARSLINSWLPPPKPGEKLEEEEEEFTLQKYSTGRPDRLGLGAKYLSHAEAMRHQNDNNTRPASKQETQLKNKILNQNRRANTEQIQKKKKKKNQRQ</sequence>
<keyword evidence="3" id="KW-1185">Reference proteome</keyword>
<feature type="compositionally biased region" description="Polar residues" evidence="1">
    <location>
        <begin position="81"/>
        <end position="109"/>
    </location>
</feature>
<name>I1CB73_RHIO9</name>
<dbReference type="EMBL" id="CH476739">
    <property type="protein sequence ID" value="EIE85703.1"/>
    <property type="molecule type" value="Genomic_DNA"/>
</dbReference>
<gene>
    <name evidence="2" type="ORF">RO3G_10413</name>
</gene>
<dbReference type="VEuPathDB" id="FungiDB:RO3G_10413"/>
<organism evidence="2 3">
    <name type="scientific">Rhizopus delemar (strain RA 99-880 / ATCC MYA-4621 / FGSC 9543 / NRRL 43880)</name>
    <name type="common">Mucormycosis agent</name>
    <name type="synonym">Rhizopus arrhizus var. delemar</name>
    <dbReference type="NCBI Taxonomy" id="246409"/>
    <lineage>
        <taxon>Eukaryota</taxon>
        <taxon>Fungi</taxon>
        <taxon>Fungi incertae sedis</taxon>
        <taxon>Mucoromycota</taxon>
        <taxon>Mucoromycotina</taxon>
        <taxon>Mucoromycetes</taxon>
        <taxon>Mucorales</taxon>
        <taxon>Mucorineae</taxon>
        <taxon>Rhizopodaceae</taxon>
        <taxon>Rhizopus</taxon>
    </lineage>
</organism>
<dbReference type="OrthoDB" id="5393235at2759"/>
<feature type="region of interest" description="Disordered" evidence="1">
    <location>
        <begin position="32"/>
        <end position="121"/>
    </location>
</feature>
<reference evidence="2 3" key="1">
    <citation type="journal article" date="2009" name="PLoS Genet.">
        <title>Genomic analysis of the basal lineage fungus Rhizopus oryzae reveals a whole-genome duplication.</title>
        <authorList>
            <person name="Ma L.-J."/>
            <person name="Ibrahim A.S."/>
            <person name="Skory C."/>
            <person name="Grabherr M.G."/>
            <person name="Burger G."/>
            <person name="Butler M."/>
            <person name="Elias M."/>
            <person name="Idnurm A."/>
            <person name="Lang B.F."/>
            <person name="Sone T."/>
            <person name="Abe A."/>
            <person name="Calvo S.E."/>
            <person name="Corrochano L.M."/>
            <person name="Engels R."/>
            <person name="Fu J."/>
            <person name="Hansberg W."/>
            <person name="Kim J.-M."/>
            <person name="Kodira C.D."/>
            <person name="Koehrsen M.J."/>
            <person name="Liu B."/>
            <person name="Miranda-Saavedra D."/>
            <person name="O'Leary S."/>
            <person name="Ortiz-Castellanos L."/>
            <person name="Poulter R."/>
            <person name="Rodriguez-Romero J."/>
            <person name="Ruiz-Herrera J."/>
            <person name="Shen Y.-Q."/>
            <person name="Zeng Q."/>
            <person name="Galagan J."/>
            <person name="Birren B.W."/>
            <person name="Cuomo C.A."/>
            <person name="Wickes B.L."/>
        </authorList>
    </citation>
    <scope>NUCLEOTIDE SEQUENCE [LARGE SCALE GENOMIC DNA]</scope>
    <source>
        <strain evidence="3">RA 99-880 / ATCC MYA-4621 / FGSC 9543 / NRRL 43880</strain>
    </source>
</reference>
<dbReference type="OMA" id="GDFLSMY"/>
<dbReference type="Proteomes" id="UP000009138">
    <property type="component" value="Unassembled WGS sequence"/>
</dbReference>
<evidence type="ECO:0000313" key="2">
    <source>
        <dbReference type="EMBL" id="EIE85703.1"/>
    </source>
</evidence>
<accession>I1CB73</accession>
<evidence type="ECO:0000256" key="1">
    <source>
        <dbReference type="SAM" id="MobiDB-lite"/>
    </source>
</evidence>
<feature type="compositionally biased region" description="Basic residues" evidence="1">
    <location>
        <begin position="112"/>
        <end position="121"/>
    </location>
</feature>
<dbReference type="InterPro" id="IPR021641">
    <property type="entry name" value="DUF3245"/>
</dbReference>